<evidence type="ECO:0000256" key="2">
    <source>
        <dbReference type="ARBA" id="ARBA00022803"/>
    </source>
</evidence>
<feature type="repeat" description="TPR" evidence="3">
    <location>
        <begin position="719"/>
        <end position="752"/>
    </location>
</feature>
<feature type="repeat" description="TPR" evidence="3">
    <location>
        <begin position="331"/>
        <end position="364"/>
    </location>
</feature>
<dbReference type="OrthoDB" id="343875at2759"/>
<dbReference type="RefSeq" id="XP_031855024.1">
    <property type="nucleotide sequence ID" value="XM_031999133.1"/>
</dbReference>
<feature type="repeat" description="TPR" evidence="3">
    <location>
        <begin position="215"/>
        <end position="248"/>
    </location>
</feature>
<keyword evidence="6" id="KW-1185">Reference proteome</keyword>
<feature type="compositionally biased region" description="Basic and acidic residues" evidence="4">
    <location>
        <begin position="930"/>
        <end position="941"/>
    </location>
</feature>
<evidence type="ECO:0000256" key="4">
    <source>
        <dbReference type="SAM" id="MobiDB-lite"/>
    </source>
</evidence>
<feature type="compositionally biased region" description="Basic and acidic residues" evidence="4">
    <location>
        <begin position="1019"/>
        <end position="1029"/>
    </location>
</feature>
<dbReference type="PROSITE" id="PS50005">
    <property type="entry name" value="TPR"/>
    <property type="match status" value="5"/>
</dbReference>
<evidence type="ECO:0000256" key="3">
    <source>
        <dbReference type="PROSITE-ProRule" id="PRU00339"/>
    </source>
</evidence>
<feature type="compositionally biased region" description="Acidic residues" evidence="4">
    <location>
        <begin position="987"/>
        <end position="1018"/>
    </location>
</feature>
<evidence type="ECO:0008006" key="7">
    <source>
        <dbReference type="Google" id="ProtNLM"/>
    </source>
</evidence>
<gene>
    <name evidence="5" type="ORF">SAPINGB_P004418</name>
</gene>
<feature type="region of interest" description="Disordered" evidence="4">
    <location>
        <begin position="930"/>
        <end position="1041"/>
    </location>
</feature>
<reference evidence="5 6" key="1">
    <citation type="submission" date="2019-09" db="EMBL/GenBank/DDBJ databases">
        <authorList>
            <person name="Brejova B."/>
        </authorList>
    </citation>
    <scope>NUCLEOTIDE SEQUENCE [LARGE SCALE GENOMIC DNA]</scope>
</reference>
<dbReference type="InterPro" id="IPR019734">
    <property type="entry name" value="TPR_rpt"/>
</dbReference>
<keyword evidence="1" id="KW-0677">Repeat</keyword>
<evidence type="ECO:0000256" key="1">
    <source>
        <dbReference type="ARBA" id="ARBA00022737"/>
    </source>
</evidence>
<dbReference type="PANTHER" id="PTHR14027">
    <property type="entry name" value="RNA POLYMERASE-ASSOCIATED PROTEIN CTR9"/>
    <property type="match status" value="1"/>
</dbReference>
<name>A0A5E8BUD7_9ASCO</name>
<sequence>MASPQYEDASAYNYMTAMNPNHLEIGNGDEVVTIDLVNDLREDPEEICTLLRNESCDRSYWLAIATAYARLGNVDNAIEIVKTGMEFLQTEEDTLHFLSLLVWLYYRKERDAPNFDQDTGETKKSYRRLATQAANRIAMIDRQSTLGHLTRGELSVLKGDFEGSLNSFRVVLTESSDSNLFGHLGKARVLYSKKNYKGALAIYQLILRSRPNFHPDPRIGIGLCFWHLNDKEMAHAAWKRALELDPDGIAINVLMGLYYMDEAVKNVDDPSFEATYIKALNHIQSAYKANPNYSAADLIIASYLFSKTEMDSVIKLAKRAIDYSNVKPVISDAYFWMARAYHYLDNLEEALKYYKKAEEANPQSLVARVGKGLVLMAQNDSETLFTFEQIVEKNPKSTEALFLLALAYVQRWQQQPALGIEHRDKAITYLEKFMRLSKEQDEAPPIEALLTLAKITEEKNTTTSLNTLNEVIQLIQSQEDIPVKAELYNNIGVLHYTKGSYDSARLFFDMAKKAEEDGHVFHKNVKTSIQYNLARLEDASGNIEKARELYQEILDEHPDYLSARIRLAYLCLALGEQNGPTKVRELMAQHQNNLEVRALYGYYLRRQRRPQVKSLNDDVEMKHYKRTLTEIDKHDTYSMVAIGNLYLGVARGLRVNSDNDLKKKEWTYSKAAEYFERALLTDKNNAFAAQGVAIIFAETKQSDKALQIFSKIRETLNDASIYINMGDCLVDLRQFSKAIECYEIALNRYRRDPQILILLGRAWYARGMTERSMEALKTSLSYSEKAFDEYPENMGLKFNVAFLRFQMADFIQKLAERDRTTKDIEKAIKGLELAIISMKEIAKSRHPPYPPEDLKKSISIAEETTIRRLKRALELQKEYEIKYHDRIDQARKAQLAEKERLAREKEAKAKAEKEREEMLVKERMQLQEQAREWAEKAAAERIDDDEEEEKSTKKRSRGGEKRIRGPRQPRKPREPRKSRKKFKSASDIEDSDEGLDDLEEDPVLDDEEEEEEEAEEAEESAHEATDERPKRRRIMDSDDEE</sequence>
<dbReference type="GO" id="GO:0006368">
    <property type="term" value="P:transcription elongation by RNA polymerase II"/>
    <property type="evidence" value="ECO:0007669"/>
    <property type="project" value="TreeGrafter"/>
</dbReference>
<feature type="repeat" description="TPR" evidence="3">
    <location>
        <begin position="485"/>
        <end position="518"/>
    </location>
</feature>
<dbReference type="SUPFAM" id="SSF81901">
    <property type="entry name" value="HCP-like"/>
    <property type="match status" value="1"/>
</dbReference>
<dbReference type="Pfam" id="PF13428">
    <property type="entry name" value="TPR_14"/>
    <property type="match status" value="1"/>
</dbReference>
<dbReference type="EMBL" id="CABVLU010000003">
    <property type="protein sequence ID" value="VVT55082.1"/>
    <property type="molecule type" value="Genomic_DNA"/>
</dbReference>
<dbReference type="SUPFAM" id="SSF48452">
    <property type="entry name" value="TPR-like"/>
    <property type="match status" value="1"/>
</dbReference>
<dbReference type="PROSITE" id="PS50293">
    <property type="entry name" value="TPR_REGION"/>
    <property type="match status" value="1"/>
</dbReference>
<proteinExistence type="predicted"/>
<evidence type="ECO:0000313" key="6">
    <source>
        <dbReference type="Proteomes" id="UP000398389"/>
    </source>
</evidence>
<organism evidence="5 6">
    <name type="scientific">Magnusiomyces paraingens</name>
    <dbReference type="NCBI Taxonomy" id="2606893"/>
    <lineage>
        <taxon>Eukaryota</taxon>
        <taxon>Fungi</taxon>
        <taxon>Dikarya</taxon>
        <taxon>Ascomycota</taxon>
        <taxon>Saccharomycotina</taxon>
        <taxon>Dipodascomycetes</taxon>
        <taxon>Dipodascales</taxon>
        <taxon>Dipodascaceae</taxon>
        <taxon>Magnusiomyces</taxon>
    </lineage>
</organism>
<dbReference type="SMART" id="SM00028">
    <property type="entry name" value="TPR"/>
    <property type="match status" value="9"/>
</dbReference>
<dbReference type="PANTHER" id="PTHR14027:SF2">
    <property type="entry name" value="RNA POLYMERASE-ASSOCIATED PROTEIN CTR9 HOMOLOG"/>
    <property type="match status" value="1"/>
</dbReference>
<dbReference type="InterPro" id="IPR031101">
    <property type="entry name" value="Ctr9"/>
</dbReference>
<dbReference type="AlphaFoldDB" id="A0A5E8BUD7"/>
<accession>A0A5E8BUD7</accession>
<dbReference type="GO" id="GO:0000993">
    <property type="term" value="F:RNA polymerase II complex binding"/>
    <property type="evidence" value="ECO:0007669"/>
    <property type="project" value="TreeGrafter"/>
</dbReference>
<dbReference type="InterPro" id="IPR011990">
    <property type="entry name" value="TPR-like_helical_dom_sf"/>
</dbReference>
<evidence type="ECO:0000313" key="5">
    <source>
        <dbReference type="EMBL" id="VVT55082.1"/>
    </source>
</evidence>
<dbReference type="Pfam" id="PF13181">
    <property type="entry name" value="TPR_8"/>
    <property type="match status" value="1"/>
</dbReference>
<dbReference type="GO" id="GO:0016593">
    <property type="term" value="C:Cdc73/Paf1 complex"/>
    <property type="evidence" value="ECO:0007669"/>
    <property type="project" value="TreeGrafter"/>
</dbReference>
<dbReference type="Pfam" id="PF13432">
    <property type="entry name" value="TPR_16"/>
    <property type="match status" value="1"/>
</dbReference>
<protein>
    <recommendedName>
        <fullName evidence="7">TPR-like protein</fullName>
    </recommendedName>
</protein>
<dbReference type="Gene3D" id="1.25.40.10">
    <property type="entry name" value="Tetratricopeptide repeat domain"/>
    <property type="match status" value="3"/>
</dbReference>
<dbReference type="GeneID" id="43583233"/>
<feature type="repeat" description="TPR" evidence="3">
    <location>
        <begin position="527"/>
        <end position="560"/>
    </location>
</feature>
<feature type="compositionally biased region" description="Basic residues" evidence="4">
    <location>
        <begin position="964"/>
        <end position="983"/>
    </location>
</feature>
<dbReference type="Proteomes" id="UP000398389">
    <property type="component" value="Unassembled WGS sequence"/>
</dbReference>
<dbReference type="GO" id="GO:0006355">
    <property type="term" value="P:regulation of DNA-templated transcription"/>
    <property type="evidence" value="ECO:0007669"/>
    <property type="project" value="InterPro"/>
</dbReference>
<keyword evidence="2 3" id="KW-0802">TPR repeat</keyword>